<dbReference type="EMBL" id="JACPSX010000055">
    <property type="protein sequence ID" value="MBI3014107.1"/>
    <property type="molecule type" value="Genomic_DNA"/>
</dbReference>
<dbReference type="PANTHER" id="PTHR22648">
    <property type="entry name" value="TRANSCRIPTION TERMINATION FACTOR NUSA"/>
    <property type="match status" value="1"/>
</dbReference>
<feature type="domain" description="S1 motif" evidence="8">
    <location>
        <begin position="135"/>
        <end position="199"/>
    </location>
</feature>
<dbReference type="Gene3D" id="2.40.50.140">
    <property type="entry name" value="Nucleic acid-binding proteins"/>
    <property type="match status" value="1"/>
</dbReference>
<dbReference type="SUPFAM" id="SSF47794">
    <property type="entry name" value="Rad51 N-terminal domain-like"/>
    <property type="match status" value="2"/>
</dbReference>
<dbReference type="Pfam" id="PF00575">
    <property type="entry name" value="S1"/>
    <property type="match status" value="1"/>
</dbReference>
<proteinExistence type="inferred from homology"/>
<dbReference type="GO" id="GO:0006353">
    <property type="term" value="P:DNA-templated transcription termination"/>
    <property type="evidence" value="ECO:0007669"/>
    <property type="project" value="UniProtKB-UniRule"/>
</dbReference>
<comment type="function">
    <text evidence="7">Participates in both transcription termination and antitermination.</text>
</comment>
<dbReference type="FunFam" id="3.30.300.20:FF:000002">
    <property type="entry name" value="Transcription termination/antitermination protein NusA"/>
    <property type="match status" value="1"/>
</dbReference>
<dbReference type="InterPro" id="IPR004087">
    <property type="entry name" value="KH_dom"/>
</dbReference>
<evidence type="ECO:0000256" key="5">
    <source>
        <dbReference type="ARBA" id="ARBA00023015"/>
    </source>
</evidence>
<dbReference type="PROSITE" id="PS50084">
    <property type="entry name" value="KH_TYPE_1"/>
    <property type="match status" value="1"/>
</dbReference>
<dbReference type="Gene3D" id="1.10.150.20">
    <property type="entry name" value="5' to 3' exonuclease, C-terminal subdomain"/>
    <property type="match status" value="2"/>
</dbReference>
<dbReference type="NCBIfam" id="TIGR01953">
    <property type="entry name" value="NusA"/>
    <property type="match status" value="1"/>
</dbReference>
<dbReference type="InterPro" id="IPR010213">
    <property type="entry name" value="TF_NusA"/>
</dbReference>
<gene>
    <name evidence="7 9" type="primary">nusA</name>
    <name evidence="9" type="ORF">HYY65_03355</name>
</gene>
<dbReference type="Gene3D" id="3.30.300.20">
    <property type="match status" value="2"/>
</dbReference>
<dbReference type="CDD" id="cd22529">
    <property type="entry name" value="KH-II_NusA_rpt2"/>
    <property type="match status" value="1"/>
</dbReference>
<dbReference type="SMART" id="SM00316">
    <property type="entry name" value="S1"/>
    <property type="match status" value="1"/>
</dbReference>
<dbReference type="InterPro" id="IPR012340">
    <property type="entry name" value="NA-bd_OB-fold"/>
</dbReference>
<keyword evidence="6 7" id="KW-0804">Transcription</keyword>
<dbReference type="GO" id="GO:0003723">
    <property type="term" value="F:RNA binding"/>
    <property type="evidence" value="ECO:0007669"/>
    <property type="project" value="UniProtKB-UniRule"/>
</dbReference>
<protein>
    <recommendedName>
        <fullName evidence="7">Transcription termination/antitermination protein NusA</fullName>
    </recommendedName>
</protein>
<dbReference type="InterPro" id="IPR030842">
    <property type="entry name" value="TF_NusA_bacterial"/>
</dbReference>
<dbReference type="PROSITE" id="PS50126">
    <property type="entry name" value="S1"/>
    <property type="match status" value="1"/>
</dbReference>
<dbReference type="SUPFAM" id="SSF69705">
    <property type="entry name" value="Transcription factor NusA, N-terminal domain"/>
    <property type="match status" value="1"/>
</dbReference>
<dbReference type="InterPro" id="IPR015946">
    <property type="entry name" value="KH_dom-like_a/b"/>
</dbReference>
<dbReference type="Pfam" id="PF08529">
    <property type="entry name" value="NusA_N"/>
    <property type="match status" value="1"/>
</dbReference>
<evidence type="ECO:0000256" key="3">
    <source>
        <dbReference type="ARBA" id="ARBA00022814"/>
    </source>
</evidence>
<dbReference type="GO" id="GO:0031564">
    <property type="term" value="P:transcription antitermination"/>
    <property type="evidence" value="ECO:0007669"/>
    <property type="project" value="UniProtKB-UniRule"/>
</dbReference>
<evidence type="ECO:0000259" key="8">
    <source>
        <dbReference type="PROSITE" id="PS50126"/>
    </source>
</evidence>
<evidence type="ECO:0000256" key="6">
    <source>
        <dbReference type="ARBA" id="ARBA00023163"/>
    </source>
</evidence>
<dbReference type="SMART" id="SM00278">
    <property type="entry name" value="HhH1"/>
    <property type="match status" value="3"/>
</dbReference>
<dbReference type="Gene3D" id="3.30.1480.10">
    <property type="entry name" value="NusA, N-terminal domain"/>
    <property type="match status" value="1"/>
</dbReference>
<evidence type="ECO:0000256" key="4">
    <source>
        <dbReference type="ARBA" id="ARBA00022884"/>
    </source>
</evidence>
<dbReference type="InterPro" id="IPR010995">
    <property type="entry name" value="DNA_repair_Rad51/TF_NusA_a-hlx"/>
</dbReference>
<dbReference type="Proteomes" id="UP000741360">
    <property type="component" value="Unassembled WGS sequence"/>
</dbReference>
<keyword evidence="4 7" id="KW-0694">RNA-binding</keyword>
<comment type="subcellular location">
    <subcellularLocation>
        <location evidence="7">Cytoplasm</location>
    </subcellularLocation>
</comment>
<dbReference type="InterPro" id="IPR013735">
    <property type="entry name" value="TF_NusA_N"/>
</dbReference>
<keyword evidence="2 7" id="KW-0963">Cytoplasm</keyword>
<dbReference type="InterPro" id="IPR003583">
    <property type="entry name" value="Hlx-hairpin-Hlx_DNA-bd_motif"/>
</dbReference>
<dbReference type="Pfam" id="PF14520">
    <property type="entry name" value="HHH_5"/>
    <property type="match status" value="2"/>
</dbReference>
<accession>A0A932LZJ3</accession>
<comment type="subunit">
    <text evidence="7">Monomer. Binds directly to the core enzyme of the DNA-dependent RNA polymerase and to nascent RNA.</text>
</comment>
<evidence type="ECO:0000313" key="9">
    <source>
        <dbReference type="EMBL" id="MBI3014107.1"/>
    </source>
</evidence>
<dbReference type="HAMAP" id="MF_00945_B">
    <property type="entry name" value="NusA_B"/>
    <property type="match status" value="1"/>
</dbReference>
<organism evidence="9 10">
    <name type="scientific">Tectimicrobiota bacterium</name>
    <dbReference type="NCBI Taxonomy" id="2528274"/>
    <lineage>
        <taxon>Bacteria</taxon>
        <taxon>Pseudomonadati</taxon>
        <taxon>Nitrospinota/Tectimicrobiota group</taxon>
        <taxon>Candidatus Tectimicrobiota</taxon>
    </lineage>
</organism>
<keyword evidence="5 7" id="KW-0805">Transcription regulation</keyword>
<keyword evidence="1 7" id="KW-0806">Transcription termination</keyword>
<dbReference type="CDD" id="cd02134">
    <property type="entry name" value="KH-II_NusA_rpt1"/>
    <property type="match status" value="1"/>
</dbReference>
<evidence type="ECO:0000256" key="1">
    <source>
        <dbReference type="ARBA" id="ARBA00022472"/>
    </source>
</evidence>
<evidence type="ECO:0000256" key="7">
    <source>
        <dbReference type="HAMAP-Rule" id="MF_00945"/>
    </source>
</evidence>
<dbReference type="SUPFAM" id="SSF50249">
    <property type="entry name" value="Nucleic acid-binding proteins"/>
    <property type="match status" value="1"/>
</dbReference>
<dbReference type="InterPro" id="IPR058582">
    <property type="entry name" value="KH_NusA_2nd"/>
</dbReference>
<dbReference type="InterPro" id="IPR003029">
    <property type="entry name" value="S1_domain"/>
</dbReference>
<dbReference type="GO" id="GO:0005829">
    <property type="term" value="C:cytosol"/>
    <property type="evidence" value="ECO:0007669"/>
    <property type="project" value="TreeGrafter"/>
</dbReference>
<dbReference type="InterPro" id="IPR025249">
    <property type="entry name" value="TF_NusA_KH_1st"/>
</dbReference>
<dbReference type="InterPro" id="IPR036555">
    <property type="entry name" value="NusA_N_sf"/>
</dbReference>
<name>A0A932LZJ3_UNCTE</name>
<keyword evidence="3 7" id="KW-0889">Transcription antitermination</keyword>
<evidence type="ECO:0000313" key="10">
    <source>
        <dbReference type="Proteomes" id="UP000741360"/>
    </source>
</evidence>
<sequence>MGQELIRVIEQIGREKGISRETLVQAVEAAVVSASKKRFASMGNMEARLDPESGEVDLFNVKDVVEVVEDSETQISLAEARAVNPNADLGGKLVIPVQMEGLGRIAAQTAKQVIVQRVREAEREIVFNEFRGREGELVNCAVMRIERGNIIVDMGKTEGILPRREQSFREVFRRGERIRAYIVEVKKTPKGPQVILSRTHSGFLKKLFELEVPEVAEGTVEIVAGVREPSGRAKIAVRAKEKDVDPVGACVGVRGSRVQAIVQELRGEKIDIIQWTDDPVDFVKNALSPAKVSRITANPQEKAMEVIVPDDQLSLAIGKKGQNVRLAAKLSQWRIDIKSEAEHGKQEAERQKIALEKARGDLTGVQALKGVEEETIQLLMGNGFTNLTSVLEAPLERLQEIPGMDQEKALRIKELAHAFVRGETQESPGAADEREIPALTVSEDSQSQGHSLLDLEGVGEKTAHLLEEHGIATVEVLSQASEEKLTEIPGIGRARAGGLIQKAREFITGGSGGSGDEKDGGSE</sequence>
<dbReference type="Pfam" id="PF13184">
    <property type="entry name" value="KH_NusA_1st"/>
    <property type="match status" value="1"/>
</dbReference>
<reference evidence="9" key="1">
    <citation type="submission" date="2020-07" db="EMBL/GenBank/DDBJ databases">
        <title>Huge and variable diversity of episymbiotic CPR bacteria and DPANN archaea in groundwater ecosystems.</title>
        <authorList>
            <person name="He C.Y."/>
            <person name="Keren R."/>
            <person name="Whittaker M."/>
            <person name="Farag I.F."/>
            <person name="Doudna J."/>
            <person name="Cate J.H.D."/>
            <person name="Banfield J.F."/>
        </authorList>
    </citation>
    <scope>NUCLEOTIDE SEQUENCE</scope>
    <source>
        <strain evidence="9">NC_groundwater_717_Ag_S-0.2um_59_8</strain>
    </source>
</reference>
<dbReference type="FunFam" id="3.30.300.20:FF:000005">
    <property type="entry name" value="Transcription termination/antitermination protein NusA"/>
    <property type="match status" value="1"/>
</dbReference>
<comment type="caution">
    <text evidence="9">The sequence shown here is derived from an EMBL/GenBank/DDBJ whole genome shotgun (WGS) entry which is preliminary data.</text>
</comment>
<dbReference type="AlphaFoldDB" id="A0A932LZJ3"/>
<dbReference type="InterPro" id="IPR009019">
    <property type="entry name" value="KH_sf_prok-type"/>
</dbReference>
<dbReference type="Pfam" id="PF26594">
    <property type="entry name" value="KH_NusA_2nd"/>
    <property type="match status" value="1"/>
</dbReference>
<dbReference type="CDD" id="cd04455">
    <property type="entry name" value="S1_NusA"/>
    <property type="match status" value="1"/>
</dbReference>
<comment type="similarity">
    <text evidence="7">Belongs to the NusA family.</text>
</comment>
<dbReference type="GO" id="GO:0006281">
    <property type="term" value="P:DNA repair"/>
    <property type="evidence" value="ECO:0007669"/>
    <property type="project" value="InterPro"/>
</dbReference>
<evidence type="ECO:0000256" key="2">
    <source>
        <dbReference type="ARBA" id="ARBA00022490"/>
    </source>
</evidence>
<dbReference type="SUPFAM" id="SSF54814">
    <property type="entry name" value="Prokaryotic type KH domain (KH-domain type II)"/>
    <property type="match status" value="2"/>
</dbReference>
<dbReference type="GO" id="GO:0003700">
    <property type="term" value="F:DNA-binding transcription factor activity"/>
    <property type="evidence" value="ECO:0007669"/>
    <property type="project" value="InterPro"/>
</dbReference>
<dbReference type="GO" id="GO:0000166">
    <property type="term" value="F:nucleotide binding"/>
    <property type="evidence" value="ECO:0007669"/>
    <property type="project" value="InterPro"/>
</dbReference>
<dbReference type="GO" id="GO:0003677">
    <property type="term" value="F:DNA binding"/>
    <property type="evidence" value="ECO:0007669"/>
    <property type="project" value="InterPro"/>
</dbReference>
<dbReference type="SMART" id="SM00322">
    <property type="entry name" value="KH"/>
    <property type="match status" value="2"/>
</dbReference>
<dbReference type="PANTHER" id="PTHR22648:SF0">
    <property type="entry name" value="TRANSCRIPTION TERMINATION_ANTITERMINATION PROTEIN NUSA"/>
    <property type="match status" value="1"/>
</dbReference>